<sequence length="700" mass="78587">MTHRPLMSVLLGLVALYLTIYHLFLYTPPPDMEETVIKVQGRVYKKEETKKSSKIYIKSISPYSGEKILIYNQEKTNIKIGELLSCTAKVSSFDGARNPGAFDQKKYYERQGIYRRGLVETVEDVSGKESSLKEALYQFRRSWKEKLVSTLGEEQGNILAGIILGEKGEMNEEIKEAYRLSGIGHILAISGIHISILGIGFYKIIRRATGSFGVAAIAGILVLLLYILMVGWGISIFRAFIMYLFRVGAEVVGRKYDLATALVVAGSIILFYQPMCLFDGGFWLSHLAVVGIGLFSMSLSGFSISLILIGPCLYFFYEIPVYSFFLNLMIVPLMSLLLFFGLIGSIAAGVAWIPCKLIISFYTWVSEFSLQLPMARLILGRPPLYLILSYYGILLLIFFFVKKRKGVVLLGVYFLFILLVGTKFYEPEFQVTMVDVGQGDGIFIREKFGGNIFIDGGSSTEEKVGQYQMEPFLKYKGVRSLDYVLISHGDSDHYSGILEMIQRKKSSIPIRNLVLPAGYREDESLLMLAEEGGKAGIKILEMGEGDRIQIRNLILTCWAPAQDKTGKSSNEDSMVLSLNYKEFSMLFTGDLEGPNELLVGKKVKGNYDVLKVAHHGSKNGTSADFLKNVKPKVALISAGVRNTYGHPHKEVIERLKETGCEIYSTKESGAVTIFIKNKDYPFRFYISKHLKYNKGYEKYN</sequence>
<comment type="subcellular location">
    <subcellularLocation>
        <location evidence="1">Cell membrane</location>
        <topology evidence="1">Multi-pass membrane protein</topology>
    </subcellularLocation>
</comment>
<feature type="transmembrane region" description="Helical" evidence="6">
    <location>
        <begin position="287"/>
        <end position="317"/>
    </location>
</feature>
<dbReference type="InterPro" id="IPR001279">
    <property type="entry name" value="Metallo-B-lactamas"/>
</dbReference>
<feature type="domain" description="Metallo-beta-lactamase" evidence="7">
    <location>
        <begin position="438"/>
        <end position="640"/>
    </location>
</feature>
<evidence type="ECO:0000313" key="8">
    <source>
        <dbReference type="EMBL" id="MCP1102286.1"/>
    </source>
</evidence>
<dbReference type="NCBIfam" id="TIGR00361">
    <property type="entry name" value="ComEC_Rec2"/>
    <property type="match status" value="1"/>
</dbReference>
<reference evidence="8 9" key="1">
    <citation type="journal article" date="2022" name="Genome Biol. Evol.">
        <title>Host diet, physiology and behaviors set the stage for Lachnospiraceae cladogenesis.</title>
        <authorList>
            <person name="Vera-Ponce De Leon A."/>
            <person name="Schneider M."/>
            <person name="Jahnes B.C."/>
            <person name="Sadowski V."/>
            <person name="Camuy-Velez L.A."/>
            <person name="Duan J."/>
            <person name="Sabree Z.L."/>
        </authorList>
    </citation>
    <scope>NUCLEOTIDE SEQUENCE [LARGE SCALE GENOMIC DNA]</scope>
    <source>
        <strain evidence="8 9">PAL113</strain>
    </source>
</reference>
<dbReference type="InterPro" id="IPR025405">
    <property type="entry name" value="DUF4131"/>
</dbReference>
<dbReference type="InterPro" id="IPR052159">
    <property type="entry name" value="Competence_DNA_uptake"/>
</dbReference>
<name>A0ABT1E8Y4_9FIRM</name>
<keyword evidence="9" id="KW-1185">Reference proteome</keyword>
<dbReference type="InterPro" id="IPR004797">
    <property type="entry name" value="Competence_ComEC/Rec2"/>
</dbReference>
<evidence type="ECO:0000256" key="6">
    <source>
        <dbReference type="SAM" id="Phobius"/>
    </source>
</evidence>
<dbReference type="CDD" id="cd07731">
    <property type="entry name" value="ComA-like_MBL-fold"/>
    <property type="match status" value="1"/>
</dbReference>
<feature type="transmembrane region" description="Helical" evidence="6">
    <location>
        <begin position="382"/>
        <end position="400"/>
    </location>
</feature>
<evidence type="ECO:0000259" key="7">
    <source>
        <dbReference type="SMART" id="SM00849"/>
    </source>
</evidence>
<dbReference type="Proteomes" id="UP001523566">
    <property type="component" value="Unassembled WGS sequence"/>
</dbReference>
<dbReference type="InterPro" id="IPR036866">
    <property type="entry name" value="RibonucZ/Hydroxyglut_hydro"/>
</dbReference>
<feature type="transmembrane region" description="Helical" evidence="6">
    <location>
        <begin position="211"/>
        <end position="244"/>
    </location>
</feature>
<gene>
    <name evidence="8" type="ORF">NK125_07680</name>
</gene>
<protein>
    <submittedName>
        <fullName evidence="8">DNA internalization-related competence protein ComEC/Rec2</fullName>
    </submittedName>
</protein>
<evidence type="ECO:0000256" key="2">
    <source>
        <dbReference type="ARBA" id="ARBA00022475"/>
    </source>
</evidence>
<organism evidence="8 9">
    <name type="scientific">Aequitasia blattaphilus</name>
    <dbReference type="NCBI Taxonomy" id="2949332"/>
    <lineage>
        <taxon>Bacteria</taxon>
        <taxon>Bacillati</taxon>
        <taxon>Bacillota</taxon>
        <taxon>Clostridia</taxon>
        <taxon>Lachnospirales</taxon>
        <taxon>Lachnospiraceae</taxon>
        <taxon>Aequitasia</taxon>
    </lineage>
</organism>
<dbReference type="Gene3D" id="3.60.15.10">
    <property type="entry name" value="Ribonuclease Z/Hydroxyacylglutathione hydrolase-like"/>
    <property type="match status" value="1"/>
</dbReference>
<evidence type="ECO:0000256" key="1">
    <source>
        <dbReference type="ARBA" id="ARBA00004651"/>
    </source>
</evidence>
<keyword evidence="3 6" id="KW-0812">Transmembrane</keyword>
<dbReference type="NCBIfam" id="TIGR00360">
    <property type="entry name" value="ComEC_N-term"/>
    <property type="match status" value="1"/>
</dbReference>
<evidence type="ECO:0000256" key="3">
    <source>
        <dbReference type="ARBA" id="ARBA00022692"/>
    </source>
</evidence>
<dbReference type="SUPFAM" id="SSF56281">
    <property type="entry name" value="Metallo-hydrolase/oxidoreductase"/>
    <property type="match status" value="1"/>
</dbReference>
<feature type="transmembrane region" description="Helical" evidence="6">
    <location>
        <begin position="329"/>
        <end position="362"/>
    </location>
</feature>
<evidence type="ECO:0000256" key="4">
    <source>
        <dbReference type="ARBA" id="ARBA00022989"/>
    </source>
</evidence>
<evidence type="ECO:0000313" key="9">
    <source>
        <dbReference type="Proteomes" id="UP001523566"/>
    </source>
</evidence>
<accession>A0ABT1E8Y4</accession>
<dbReference type="Pfam" id="PF03772">
    <property type="entry name" value="Competence"/>
    <property type="match status" value="1"/>
</dbReference>
<dbReference type="EMBL" id="JAMZFW010000009">
    <property type="protein sequence ID" value="MCP1102286.1"/>
    <property type="molecule type" value="Genomic_DNA"/>
</dbReference>
<keyword evidence="2" id="KW-1003">Cell membrane</keyword>
<feature type="transmembrane region" description="Helical" evidence="6">
    <location>
        <begin position="6"/>
        <end position="26"/>
    </location>
</feature>
<dbReference type="PANTHER" id="PTHR30619:SF1">
    <property type="entry name" value="RECOMBINATION PROTEIN 2"/>
    <property type="match status" value="1"/>
</dbReference>
<proteinExistence type="predicted"/>
<keyword evidence="4 6" id="KW-1133">Transmembrane helix</keyword>
<feature type="transmembrane region" description="Helical" evidence="6">
    <location>
        <begin position="183"/>
        <end position="205"/>
    </location>
</feature>
<evidence type="ECO:0000256" key="5">
    <source>
        <dbReference type="ARBA" id="ARBA00023136"/>
    </source>
</evidence>
<dbReference type="Pfam" id="PF13567">
    <property type="entry name" value="DUF4131"/>
    <property type="match status" value="1"/>
</dbReference>
<feature type="transmembrane region" description="Helical" evidence="6">
    <location>
        <begin position="256"/>
        <end position="275"/>
    </location>
</feature>
<dbReference type="PANTHER" id="PTHR30619">
    <property type="entry name" value="DNA INTERNALIZATION/COMPETENCE PROTEIN COMEC/REC2"/>
    <property type="match status" value="1"/>
</dbReference>
<keyword evidence="5 6" id="KW-0472">Membrane</keyword>
<dbReference type="SMART" id="SM00849">
    <property type="entry name" value="Lactamase_B"/>
    <property type="match status" value="1"/>
</dbReference>
<feature type="transmembrane region" description="Helical" evidence="6">
    <location>
        <begin position="407"/>
        <end position="425"/>
    </location>
</feature>
<dbReference type="InterPro" id="IPR035681">
    <property type="entry name" value="ComA-like_MBL"/>
</dbReference>
<dbReference type="RefSeq" id="WP_262066070.1">
    <property type="nucleotide sequence ID" value="NZ_JAMXOD010000009.1"/>
</dbReference>
<comment type="caution">
    <text evidence="8">The sequence shown here is derived from an EMBL/GenBank/DDBJ whole genome shotgun (WGS) entry which is preliminary data.</text>
</comment>
<dbReference type="InterPro" id="IPR004477">
    <property type="entry name" value="ComEC_N"/>
</dbReference>
<dbReference type="Pfam" id="PF00753">
    <property type="entry name" value="Lactamase_B"/>
    <property type="match status" value="1"/>
</dbReference>